<gene>
    <name evidence="1" type="ORF">GM50_16660</name>
</gene>
<comment type="caution">
    <text evidence="1">The sequence shown here is derived from an EMBL/GenBank/DDBJ whole genome shotgun (WGS) entry which is preliminary data.</text>
</comment>
<protein>
    <submittedName>
        <fullName evidence="1">Uncharacterized protein</fullName>
    </submittedName>
</protein>
<dbReference type="AlphaFoldDB" id="A0A094PV64"/>
<organism evidence="1">
    <name type="scientific">freshwater metagenome</name>
    <dbReference type="NCBI Taxonomy" id="449393"/>
    <lineage>
        <taxon>unclassified sequences</taxon>
        <taxon>metagenomes</taxon>
        <taxon>ecological metagenomes</taxon>
    </lineage>
</organism>
<name>A0A094PV64_9ZZZZ</name>
<accession>A0A094PV64</accession>
<evidence type="ECO:0000313" key="1">
    <source>
        <dbReference type="EMBL" id="KGA15660.1"/>
    </source>
</evidence>
<sequence length="112" mass="11941">MNVAAGDAALARALKVCKEFSCGRIQVASKIGCVYWEIESEVKSPNPDIPNSFLTMGMLRTLVKTSAAKEVATVVLRSGVAYAPTVAVVPTAVVCHQNQTTERVPSNSYIGR</sequence>
<dbReference type="EMBL" id="JNSK01000088">
    <property type="protein sequence ID" value="KGA15660.1"/>
    <property type="molecule type" value="Genomic_DNA"/>
</dbReference>
<proteinExistence type="predicted"/>
<reference evidence="1" key="1">
    <citation type="submission" date="2014-05" db="EMBL/GenBank/DDBJ databases">
        <title>Key roles for freshwater Actinobacteria revealed by deep metagenomic sequencing.</title>
        <authorList>
            <person name="Ghai R."/>
            <person name="Mizuno C.M."/>
            <person name="Picazo A."/>
            <person name="Camacho A."/>
            <person name="Rodriguez-Valera F."/>
        </authorList>
    </citation>
    <scope>NUCLEOTIDE SEQUENCE</scope>
</reference>